<dbReference type="InterPro" id="IPR002110">
    <property type="entry name" value="Ankyrin_rpt"/>
</dbReference>
<feature type="compositionally biased region" description="Basic and acidic residues" evidence="2">
    <location>
        <begin position="1377"/>
        <end position="1389"/>
    </location>
</feature>
<keyword evidence="7" id="KW-1185">Reference proteome</keyword>
<feature type="transmembrane region" description="Helical" evidence="3">
    <location>
        <begin position="532"/>
        <end position="554"/>
    </location>
</feature>
<keyword evidence="3" id="KW-1133">Transmembrane helix</keyword>
<evidence type="ECO:0000256" key="2">
    <source>
        <dbReference type="SAM" id="MobiDB-lite"/>
    </source>
</evidence>
<feature type="compositionally biased region" description="Gly residues" evidence="2">
    <location>
        <begin position="1460"/>
        <end position="1472"/>
    </location>
</feature>
<dbReference type="Ensembl" id="ENSGMOT00000059447.1">
    <property type="protein sequence ID" value="ENSGMOP00000038830.1"/>
    <property type="gene ID" value="ENSGMOG00000027137.1"/>
</dbReference>
<dbReference type="Pfam" id="PF23307">
    <property type="entry name" value="SAM_KIDINS220"/>
    <property type="match status" value="1"/>
</dbReference>
<keyword evidence="3" id="KW-0472">Membrane</keyword>
<feature type="compositionally biased region" description="Low complexity" evidence="2">
    <location>
        <begin position="1587"/>
        <end position="1597"/>
    </location>
</feature>
<dbReference type="PRINTS" id="PR01415">
    <property type="entry name" value="ANKYRIN"/>
</dbReference>
<dbReference type="PANTHER" id="PTHR24116:SF2">
    <property type="entry name" value="KINASE D-INTERACTING SUBSTRATE OF 220 KDA B"/>
    <property type="match status" value="1"/>
</dbReference>
<dbReference type="SUPFAM" id="SSF48403">
    <property type="entry name" value="Ankyrin repeat"/>
    <property type="match status" value="1"/>
</dbReference>
<dbReference type="Proteomes" id="UP000694546">
    <property type="component" value="Chromosome 21"/>
</dbReference>
<dbReference type="Pfam" id="PF12796">
    <property type="entry name" value="Ank_2"/>
    <property type="match status" value="4"/>
</dbReference>
<feature type="transmembrane region" description="Helical" evidence="3">
    <location>
        <begin position="699"/>
        <end position="719"/>
    </location>
</feature>
<feature type="region of interest" description="Disordered" evidence="2">
    <location>
        <begin position="1547"/>
        <end position="1641"/>
    </location>
</feature>
<dbReference type="SMART" id="SM00248">
    <property type="entry name" value="ANK"/>
    <property type="match status" value="11"/>
</dbReference>
<dbReference type="InterPro" id="IPR011646">
    <property type="entry name" value="KAP_P-loop"/>
</dbReference>
<keyword evidence="1" id="KW-0040">ANK repeat</keyword>
<dbReference type="PANTHER" id="PTHR24116">
    <property type="entry name" value="KINASE D-INTERACTING SUBSTRATE OF 220 KDA"/>
    <property type="match status" value="1"/>
</dbReference>
<evidence type="ECO:0000256" key="1">
    <source>
        <dbReference type="PROSITE-ProRule" id="PRU00023"/>
    </source>
</evidence>
<feature type="repeat" description="ANK" evidence="1">
    <location>
        <begin position="276"/>
        <end position="308"/>
    </location>
</feature>
<name>A0A8C5AXL8_GADMO</name>
<sequence length="1641" mass="180034">MDTTTSIKMTTLAIQNLFSYVEEENLGALKSHLDRFKEVDGRSDNGQTPLMLASEQGSLEIVQELIRRGANVNLDDVDCWSALISGAKEGHLEVVKELLENSAYLEHRDMGGWTALMWAAYKGRVEVCELLLENGANPNTTGQYSVYPIIWAAGRGHADIVKLLLDNGAKVNCSDKYGTTPLIWASRKGHFESVMHLLENGADVDQEGANSMTALIVGVKGGFSEVVKELLKRNPNVNMTDKDGNTALMIAAKEGHTEIVQDLLDAGTYVNIPDRSGDTVLIGAVRGGHVEIVKALLQKYADIDIRGQENKTALYWAVEKGNATMVRDILQCNPDTENCTKDGETPLIKATKMRNIDIVELLLDKGAKVSAVDKKGDTPLHIAIRGRSRRLAELLLRNPKDGRLLYRPNKAGETPYNIDCSHQKSILTQIFGARHLSPSECDGDMLGYDLYSSALADILSEPTMQPPICVGLYAQWGSGKSFLLKKLEDEMKTFAGQQVEPLFQFSWLVVFLSLLLCASVALVLGFTVDPKLAMAVSLSLLALLYLFFVVVYFGGRREGENWTWAWVLSTRLARHLGYLELLLKLMFVTPPDLPEQSTRALPVRFLFTDYNRLSSVGGETSMAEMIATLSDACEAEFGFLAARLFRVFKTEDTQGKGPSRTCCVPSFVLFLLVLACLITGLALLAVFRLQPDHQTVNAVLVAVASLVGLALLLNVRTWWQVSDSVLHSQRKRLHGAANNLAKLKSEGFMKVLKSEVELMARMAKSIDSFTQNQTRLAVIIDGLDSCEQDKVLQMLDTVRVLFSKGPFISIFASDPHIIIKAINQNLSSVLRDSNINGHDYMRNIVHLPVFLNSRGLSSARKLGPGWHEELDRKLSQHSLGELSKFGSKTTLNRRDTYRRRQVQRSVTRQMSFDLSKLLVTEDWFSDISPQTMRRLLNIVSVTGRLLRANQITFNWDRLASWINLTEQWPYRTSWLILLLEETDGVPDTTTLKAIYDRISKGIPTTKDVEPLLEIDADVRSFEVFLSSRTPVLSARDIKTFLPCTINLDPKLREIISDVRAAREQMNLSAATYPSMQQEAQVRPTSMYSQPSTACSPSASFVGGGGGETHSSYYSGLAGPQHPFYNRPYFPQHVYQWPRPHPGFTYQPPHLLPLGACPSRWGRVLTPGSLQAAASVVSGVPPVLLSSLTTEAVCERVRLVEGIDHGMLPQYTATIRKANVNGRVLTQCNIDELKKEMNMNFGDWQLFRATIVDMRIMESQVLQDDAASEQGSMAAPRAAAPPHVGVANADGSSPMYNFNLSFEELSNLGLEEPPRTSNLQWMSGGQRTASMTSLNSQESSNDIWRLTDRQQSEYRSAYQEYVAQMANVEMGGAGERPGGAKEGAEPDARKPYSKRPGAGGAGGKPAAAEPDADALDPITEEDEKAEHHGSARSMKASGGGYQKLTSDDESEESDHAPLLKDGGGAAGQGGGGKDFLSDVTLDKKDSSDSGVRSNESSPNHSLRDEEAELSQLEGDVRMSICSEDQCSLLASSPEESWSSRSYNLNLAPSTLANNNTNNRPRPAGPEGSISSSTASSTTGDVISPPVASSTTSSSSTTTKPGPHNENVRVVHLKRGPNPGDPPEICSVSSDTVTFGEERESIL</sequence>
<evidence type="ECO:0000313" key="7">
    <source>
        <dbReference type="Proteomes" id="UP000694546"/>
    </source>
</evidence>
<evidence type="ECO:0000256" key="3">
    <source>
        <dbReference type="SAM" id="Phobius"/>
    </source>
</evidence>
<organism evidence="6 7">
    <name type="scientific">Gadus morhua</name>
    <name type="common">Atlantic cod</name>
    <dbReference type="NCBI Taxonomy" id="8049"/>
    <lineage>
        <taxon>Eukaryota</taxon>
        <taxon>Metazoa</taxon>
        <taxon>Chordata</taxon>
        <taxon>Craniata</taxon>
        <taxon>Vertebrata</taxon>
        <taxon>Euteleostomi</taxon>
        <taxon>Actinopterygii</taxon>
        <taxon>Neopterygii</taxon>
        <taxon>Teleostei</taxon>
        <taxon>Neoteleostei</taxon>
        <taxon>Acanthomorphata</taxon>
        <taxon>Zeiogadaria</taxon>
        <taxon>Gadariae</taxon>
        <taxon>Gadiformes</taxon>
        <taxon>Gadoidei</taxon>
        <taxon>Gadidae</taxon>
        <taxon>Gadus</taxon>
    </lineage>
</organism>
<accession>A0A8C5AXL8</accession>
<dbReference type="InterPro" id="IPR052771">
    <property type="entry name" value="Neurotrophin_sig_adaptor"/>
</dbReference>
<dbReference type="InterPro" id="IPR013761">
    <property type="entry name" value="SAM/pointed_sf"/>
</dbReference>
<evidence type="ECO:0000259" key="5">
    <source>
        <dbReference type="Pfam" id="PF23307"/>
    </source>
</evidence>
<evidence type="ECO:0008006" key="8">
    <source>
        <dbReference type="Google" id="ProtNLM"/>
    </source>
</evidence>
<feature type="domain" description="KAP NTPase" evidence="4">
    <location>
        <begin position="448"/>
        <end position="945"/>
    </location>
</feature>
<feature type="repeat" description="ANK" evidence="1">
    <location>
        <begin position="210"/>
        <end position="242"/>
    </location>
</feature>
<feature type="repeat" description="ANK" evidence="1">
    <location>
        <begin position="375"/>
        <end position="398"/>
    </location>
</feature>
<feature type="repeat" description="ANK" evidence="1">
    <location>
        <begin position="111"/>
        <end position="143"/>
    </location>
</feature>
<feature type="repeat" description="ANK" evidence="1">
    <location>
        <begin position="144"/>
        <end position="176"/>
    </location>
</feature>
<dbReference type="InterPro" id="IPR057092">
    <property type="entry name" value="SAM_KIDINS220"/>
</dbReference>
<dbReference type="InterPro" id="IPR036770">
    <property type="entry name" value="Ankyrin_rpt-contain_sf"/>
</dbReference>
<dbReference type="Pfam" id="PF00023">
    <property type="entry name" value="Ank"/>
    <property type="match status" value="2"/>
</dbReference>
<dbReference type="Gene3D" id="1.25.40.20">
    <property type="entry name" value="Ankyrin repeat-containing domain"/>
    <property type="match status" value="2"/>
</dbReference>
<dbReference type="GeneTree" id="ENSGT00940000156714"/>
<proteinExistence type="predicted"/>
<feature type="region of interest" description="Disordered" evidence="2">
    <location>
        <begin position="1371"/>
        <end position="1510"/>
    </location>
</feature>
<dbReference type="GO" id="GO:0019887">
    <property type="term" value="F:protein kinase regulator activity"/>
    <property type="evidence" value="ECO:0007669"/>
    <property type="project" value="TreeGrafter"/>
</dbReference>
<protein>
    <recommendedName>
        <fullName evidence="8">KAP NTPase domain-containing protein</fullName>
    </recommendedName>
</protein>
<feature type="repeat" description="ANK" evidence="1">
    <location>
        <begin position="243"/>
        <end position="275"/>
    </location>
</feature>
<feature type="compositionally biased region" description="Polar residues" evidence="2">
    <location>
        <begin position="1487"/>
        <end position="1499"/>
    </location>
</feature>
<dbReference type="GO" id="GO:0030165">
    <property type="term" value="F:PDZ domain binding"/>
    <property type="evidence" value="ECO:0007669"/>
    <property type="project" value="TreeGrafter"/>
</dbReference>
<feature type="compositionally biased region" description="Low complexity" evidence="2">
    <location>
        <begin position="1567"/>
        <end position="1577"/>
    </location>
</feature>
<feature type="repeat" description="ANK" evidence="1">
    <location>
        <begin position="45"/>
        <end position="77"/>
    </location>
</feature>
<evidence type="ECO:0000259" key="4">
    <source>
        <dbReference type="Pfam" id="PF07693"/>
    </source>
</evidence>
<dbReference type="Pfam" id="PF07693">
    <property type="entry name" value="KAP_NTPase"/>
    <property type="match status" value="1"/>
</dbReference>
<dbReference type="PROSITE" id="PS50088">
    <property type="entry name" value="ANK_REPEAT"/>
    <property type="match status" value="9"/>
</dbReference>
<feature type="domain" description="Kinase D-interacting substrate of 220 kDa-like SAM" evidence="5">
    <location>
        <begin position="1181"/>
        <end position="1267"/>
    </location>
</feature>
<keyword evidence="3" id="KW-0812">Transmembrane</keyword>
<feature type="repeat" description="ANK" evidence="1">
    <location>
        <begin position="342"/>
        <end position="374"/>
    </location>
</feature>
<dbReference type="SUPFAM" id="SSF47769">
    <property type="entry name" value="SAM/Pointed domain"/>
    <property type="match status" value="1"/>
</dbReference>
<feature type="transmembrane region" description="Helical" evidence="3">
    <location>
        <begin position="667"/>
        <end position="687"/>
    </location>
</feature>
<feature type="compositionally biased region" description="Acidic residues" evidence="2">
    <location>
        <begin position="1409"/>
        <end position="1422"/>
    </location>
</feature>
<evidence type="ECO:0000313" key="6">
    <source>
        <dbReference type="Ensembl" id="ENSGMOP00000038830.1"/>
    </source>
</evidence>
<feature type="repeat" description="ANK" evidence="1">
    <location>
        <begin position="177"/>
        <end position="209"/>
    </location>
</feature>
<reference evidence="6" key="1">
    <citation type="submission" date="2025-08" db="UniProtKB">
        <authorList>
            <consortium name="Ensembl"/>
        </authorList>
    </citation>
    <scope>IDENTIFICATION</scope>
</reference>
<reference evidence="6" key="2">
    <citation type="submission" date="2025-09" db="UniProtKB">
        <authorList>
            <consortium name="Ensembl"/>
        </authorList>
    </citation>
    <scope>IDENTIFICATION</scope>
</reference>
<feature type="transmembrane region" description="Helical" evidence="3">
    <location>
        <begin position="505"/>
        <end position="525"/>
    </location>
</feature>
<dbReference type="PROSITE" id="PS50297">
    <property type="entry name" value="ANK_REP_REGION"/>
    <property type="match status" value="8"/>
</dbReference>
<feature type="compositionally biased region" description="Low complexity" evidence="2">
    <location>
        <begin position="1547"/>
        <end position="1560"/>
    </location>
</feature>